<proteinExistence type="predicted"/>
<sequence>MFLKNDPEYKYLYGELGPHEHALGDPSLFRSSLNTFMSSITSSQLSSMVETPCGCAE</sequence>
<comment type="caution">
    <text evidence="1">The sequence shown here is derived from an EMBL/GenBank/DDBJ whole genome shotgun (WGS) entry which is preliminary data.</text>
</comment>
<accession>A0A9D4RUN2</accession>
<keyword evidence="2" id="KW-1185">Reference proteome</keyword>
<dbReference type="AlphaFoldDB" id="A0A9D4RUN2"/>
<dbReference type="Proteomes" id="UP000828390">
    <property type="component" value="Unassembled WGS sequence"/>
</dbReference>
<name>A0A9D4RUN2_DREPO</name>
<organism evidence="1 2">
    <name type="scientific">Dreissena polymorpha</name>
    <name type="common">Zebra mussel</name>
    <name type="synonym">Mytilus polymorpha</name>
    <dbReference type="NCBI Taxonomy" id="45954"/>
    <lineage>
        <taxon>Eukaryota</taxon>
        <taxon>Metazoa</taxon>
        <taxon>Spiralia</taxon>
        <taxon>Lophotrochozoa</taxon>
        <taxon>Mollusca</taxon>
        <taxon>Bivalvia</taxon>
        <taxon>Autobranchia</taxon>
        <taxon>Heteroconchia</taxon>
        <taxon>Euheterodonta</taxon>
        <taxon>Imparidentia</taxon>
        <taxon>Neoheterodontei</taxon>
        <taxon>Myida</taxon>
        <taxon>Dreissenoidea</taxon>
        <taxon>Dreissenidae</taxon>
        <taxon>Dreissena</taxon>
    </lineage>
</organism>
<gene>
    <name evidence="1" type="ORF">DPMN_003353</name>
</gene>
<dbReference type="EMBL" id="JAIWYP010000001">
    <property type="protein sequence ID" value="KAH3879450.1"/>
    <property type="molecule type" value="Genomic_DNA"/>
</dbReference>
<protein>
    <submittedName>
        <fullName evidence="1">Uncharacterized protein</fullName>
    </submittedName>
</protein>
<reference evidence="1" key="2">
    <citation type="submission" date="2020-11" db="EMBL/GenBank/DDBJ databases">
        <authorList>
            <person name="McCartney M.A."/>
            <person name="Auch B."/>
            <person name="Kono T."/>
            <person name="Mallez S."/>
            <person name="Becker A."/>
            <person name="Gohl D.M."/>
            <person name="Silverstein K.A.T."/>
            <person name="Koren S."/>
            <person name="Bechman K.B."/>
            <person name="Herman A."/>
            <person name="Abrahante J.E."/>
            <person name="Garbe J."/>
        </authorList>
    </citation>
    <scope>NUCLEOTIDE SEQUENCE</scope>
    <source>
        <strain evidence="1">Duluth1</strain>
        <tissue evidence="1">Whole animal</tissue>
    </source>
</reference>
<evidence type="ECO:0000313" key="2">
    <source>
        <dbReference type="Proteomes" id="UP000828390"/>
    </source>
</evidence>
<evidence type="ECO:0000313" key="1">
    <source>
        <dbReference type="EMBL" id="KAH3879450.1"/>
    </source>
</evidence>
<reference evidence="1" key="1">
    <citation type="journal article" date="2019" name="bioRxiv">
        <title>The Genome of the Zebra Mussel, Dreissena polymorpha: A Resource for Invasive Species Research.</title>
        <authorList>
            <person name="McCartney M.A."/>
            <person name="Auch B."/>
            <person name="Kono T."/>
            <person name="Mallez S."/>
            <person name="Zhang Y."/>
            <person name="Obille A."/>
            <person name="Becker A."/>
            <person name="Abrahante J.E."/>
            <person name="Garbe J."/>
            <person name="Badalamenti J.P."/>
            <person name="Herman A."/>
            <person name="Mangelson H."/>
            <person name="Liachko I."/>
            <person name="Sullivan S."/>
            <person name="Sone E.D."/>
            <person name="Koren S."/>
            <person name="Silverstein K.A.T."/>
            <person name="Beckman K.B."/>
            <person name="Gohl D.M."/>
        </authorList>
    </citation>
    <scope>NUCLEOTIDE SEQUENCE</scope>
    <source>
        <strain evidence="1">Duluth1</strain>
        <tissue evidence="1">Whole animal</tissue>
    </source>
</reference>